<dbReference type="AlphaFoldDB" id="A0AAD6RYI3"/>
<dbReference type="Proteomes" id="UP001218188">
    <property type="component" value="Unassembled WGS sequence"/>
</dbReference>
<keyword evidence="3" id="KW-0812">Transmembrane</keyword>
<dbReference type="PANTHER" id="PTHR15858">
    <property type="entry name" value="IMMEDIATE EARLY RESPONSE 3-INTERACTING PROTEIN 1"/>
    <property type="match status" value="1"/>
</dbReference>
<evidence type="ECO:0000256" key="2">
    <source>
        <dbReference type="ARBA" id="ARBA00022448"/>
    </source>
</evidence>
<dbReference type="Pfam" id="PF08571">
    <property type="entry name" value="Yos1"/>
    <property type="match status" value="1"/>
</dbReference>
<name>A0AAD6RYI3_9AGAR</name>
<evidence type="ECO:0000256" key="1">
    <source>
        <dbReference type="ARBA" id="ARBA00004370"/>
    </source>
</evidence>
<dbReference type="EMBL" id="JARJCM010000449">
    <property type="protein sequence ID" value="KAJ7016946.1"/>
    <property type="molecule type" value="Genomic_DNA"/>
</dbReference>
<evidence type="ECO:0000256" key="3">
    <source>
        <dbReference type="ARBA" id="ARBA00022692"/>
    </source>
</evidence>
<comment type="subcellular location">
    <subcellularLocation>
        <location evidence="1">Membrane</location>
    </subcellularLocation>
</comment>
<gene>
    <name evidence="8" type="ORF">C8F04DRAFT_1201281</name>
</gene>
<keyword evidence="2" id="KW-0813">Transport</keyword>
<evidence type="ECO:0000256" key="7">
    <source>
        <dbReference type="ARBA" id="ARBA00024203"/>
    </source>
</evidence>
<accession>A0AAD6RYI3</accession>
<dbReference type="PANTHER" id="PTHR15858:SF0">
    <property type="entry name" value="IMMEDIATE EARLY RESPONSE 3-INTERACTING PROTEIN 1"/>
    <property type="match status" value="1"/>
</dbReference>
<keyword evidence="6" id="KW-0472">Membrane</keyword>
<dbReference type="InterPro" id="IPR013880">
    <property type="entry name" value="Yos1"/>
</dbReference>
<dbReference type="GO" id="GO:0000139">
    <property type="term" value="C:Golgi membrane"/>
    <property type="evidence" value="ECO:0007669"/>
    <property type="project" value="TreeGrafter"/>
</dbReference>
<dbReference type="GO" id="GO:0005789">
    <property type="term" value="C:endoplasmic reticulum membrane"/>
    <property type="evidence" value="ECO:0007669"/>
    <property type="project" value="TreeGrafter"/>
</dbReference>
<keyword evidence="4" id="KW-0653">Protein transport</keyword>
<protein>
    <submittedName>
        <fullName evidence="8">Uncharacterized protein</fullName>
    </submittedName>
</protein>
<dbReference type="GO" id="GO:0006888">
    <property type="term" value="P:endoplasmic reticulum to Golgi vesicle-mediated transport"/>
    <property type="evidence" value="ECO:0007669"/>
    <property type="project" value="TreeGrafter"/>
</dbReference>
<dbReference type="GO" id="GO:0015031">
    <property type="term" value="P:protein transport"/>
    <property type="evidence" value="ECO:0007669"/>
    <property type="project" value="UniProtKB-KW"/>
</dbReference>
<keyword evidence="5" id="KW-1133">Transmembrane helix</keyword>
<proteinExistence type="inferred from homology"/>
<organism evidence="8 9">
    <name type="scientific">Mycena alexandri</name>
    <dbReference type="NCBI Taxonomy" id="1745969"/>
    <lineage>
        <taxon>Eukaryota</taxon>
        <taxon>Fungi</taxon>
        <taxon>Dikarya</taxon>
        <taxon>Basidiomycota</taxon>
        <taxon>Agaricomycotina</taxon>
        <taxon>Agaricomycetes</taxon>
        <taxon>Agaricomycetidae</taxon>
        <taxon>Agaricales</taxon>
        <taxon>Marasmiineae</taxon>
        <taxon>Mycenaceae</taxon>
        <taxon>Mycena</taxon>
    </lineage>
</organism>
<evidence type="ECO:0000313" key="8">
    <source>
        <dbReference type="EMBL" id="KAJ7016946.1"/>
    </source>
</evidence>
<evidence type="ECO:0000256" key="5">
    <source>
        <dbReference type="ARBA" id="ARBA00022989"/>
    </source>
</evidence>
<comment type="similarity">
    <text evidence="7">Belongs to the YOS1 family.</text>
</comment>
<dbReference type="GO" id="GO:0030134">
    <property type="term" value="C:COPII-coated ER to Golgi transport vesicle"/>
    <property type="evidence" value="ECO:0007669"/>
    <property type="project" value="TreeGrafter"/>
</dbReference>
<evidence type="ECO:0000256" key="4">
    <source>
        <dbReference type="ARBA" id="ARBA00022927"/>
    </source>
</evidence>
<reference evidence="8" key="1">
    <citation type="submission" date="2023-03" db="EMBL/GenBank/DDBJ databases">
        <title>Massive genome expansion in bonnet fungi (Mycena s.s.) driven by repeated elements and novel gene families across ecological guilds.</title>
        <authorList>
            <consortium name="Lawrence Berkeley National Laboratory"/>
            <person name="Harder C.B."/>
            <person name="Miyauchi S."/>
            <person name="Viragh M."/>
            <person name="Kuo A."/>
            <person name="Thoen E."/>
            <person name="Andreopoulos B."/>
            <person name="Lu D."/>
            <person name="Skrede I."/>
            <person name="Drula E."/>
            <person name="Henrissat B."/>
            <person name="Morin E."/>
            <person name="Kohler A."/>
            <person name="Barry K."/>
            <person name="LaButti K."/>
            <person name="Morin E."/>
            <person name="Salamov A."/>
            <person name="Lipzen A."/>
            <person name="Mereny Z."/>
            <person name="Hegedus B."/>
            <person name="Baldrian P."/>
            <person name="Stursova M."/>
            <person name="Weitz H."/>
            <person name="Taylor A."/>
            <person name="Grigoriev I.V."/>
            <person name="Nagy L.G."/>
            <person name="Martin F."/>
            <person name="Kauserud H."/>
        </authorList>
    </citation>
    <scope>NUCLEOTIDE SEQUENCE</scope>
    <source>
        <strain evidence="8">CBHHK200</strain>
    </source>
</reference>
<evidence type="ECO:0000256" key="6">
    <source>
        <dbReference type="ARBA" id="ARBA00023136"/>
    </source>
</evidence>
<evidence type="ECO:0000313" key="9">
    <source>
        <dbReference type="Proteomes" id="UP001218188"/>
    </source>
</evidence>
<comment type="caution">
    <text evidence="8">The sequence shown here is derived from an EMBL/GenBank/DDBJ whole genome shotgun (WGS) entry which is preliminary data.</text>
</comment>
<sequence>MWSATGENSQTWSQKSKFRTRLSNFIRLLTNLLWHCTTPNNAKKHLKMRQNVTMANGTIFGENLTMPEQDRLIPPERGWITRRFDLRNHEIWLSKIQFFGQSFGGASRGLQTVTSFLQEASVNHLRSVENTYLERGDTKHFLYNVSCRRPKREMLSLVPTHFLKLVIYVPLLALNALAILNEDRFLVVIGWSYSNTRAARNSEDGHVARQQKFNARWIDLIHASQFMRSLTTPQLR</sequence>
<keyword evidence="9" id="KW-1185">Reference proteome</keyword>